<evidence type="ECO:0000256" key="13">
    <source>
        <dbReference type="ARBA" id="ARBA00023136"/>
    </source>
</evidence>
<dbReference type="InterPro" id="IPR036890">
    <property type="entry name" value="HATPase_C_sf"/>
</dbReference>
<dbReference type="PANTHER" id="PTHR45528:SF12">
    <property type="entry name" value="SENSOR HISTIDINE KINASE ARSS"/>
    <property type="match status" value="1"/>
</dbReference>
<keyword evidence="5" id="KW-0597">Phosphoprotein</keyword>
<dbReference type="InterPro" id="IPR004358">
    <property type="entry name" value="Sig_transdc_His_kin-like_C"/>
</dbReference>
<dbReference type="Pfam" id="PF00672">
    <property type="entry name" value="HAMP"/>
    <property type="match status" value="1"/>
</dbReference>
<dbReference type="InterPro" id="IPR003660">
    <property type="entry name" value="HAMP_dom"/>
</dbReference>
<feature type="transmembrane region" description="Helical" evidence="14">
    <location>
        <begin position="6"/>
        <end position="28"/>
    </location>
</feature>
<accession>A0ABT8IME7</accession>
<evidence type="ECO:0000256" key="5">
    <source>
        <dbReference type="ARBA" id="ARBA00022553"/>
    </source>
</evidence>
<dbReference type="InterPro" id="IPR050398">
    <property type="entry name" value="HssS/ArlS-like"/>
</dbReference>
<dbReference type="CDD" id="cd06225">
    <property type="entry name" value="HAMP"/>
    <property type="match status" value="1"/>
</dbReference>
<dbReference type="InterPro" id="IPR003594">
    <property type="entry name" value="HATPase_dom"/>
</dbReference>
<evidence type="ECO:0000259" key="16">
    <source>
        <dbReference type="PROSITE" id="PS50885"/>
    </source>
</evidence>
<sequence length="455" mass="51290">MKSKITLMTAVVLCVILLALDSFIYFTLSNRLANITQSNLENKAHLIAQDYLSEQSEFRGKIITLNTWLGQYSTGGQSIILVSPSYRILAYNGEFPIRDIKKNLSSFMKNRTKKGVVLFHKSIQWTYLPIWKSGHILGYIILLEDTTKLSKYMDSLLTILMIGSFGAVLLASLGGYIISSIAVRPINQMIQLVERIQVNRLSERLSKPRGNDEIARLATTFNHMLDRMERSFEQQSRFVADASHEIRTPLTTIQGYANLLARWGKNDPKILDKAIHVIQNESARLRDLANNLLTLASLEVDTSRPDERAQVAETIKEVIESLVLLYPKITIQTNIHSRSTAKIASDHFKQILINVLDNAMKYSPENSEVIVNVMTRDKHVIIEIIDFGKGIPEKDLPYVVERFYRVEKSRGRKSGGSGLGLAIVNELVQSYHGRLFIESQVGKGTKVTIELPAGD</sequence>
<evidence type="ECO:0000256" key="2">
    <source>
        <dbReference type="ARBA" id="ARBA00004651"/>
    </source>
</evidence>
<dbReference type="CDD" id="cd00082">
    <property type="entry name" value="HisKA"/>
    <property type="match status" value="1"/>
</dbReference>
<dbReference type="EMBL" id="JANRHH010000035">
    <property type="protein sequence ID" value="MDN4593944.1"/>
    <property type="molecule type" value="Genomic_DNA"/>
</dbReference>
<dbReference type="PROSITE" id="PS50109">
    <property type="entry name" value="HIS_KIN"/>
    <property type="match status" value="1"/>
</dbReference>
<evidence type="ECO:0000256" key="7">
    <source>
        <dbReference type="ARBA" id="ARBA00022692"/>
    </source>
</evidence>
<evidence type="ECO:0000256" key="14">
    <source>
        <dbReference type="SAM" id="Phobius"/>
    </source>
</evidence>
<dbReference type="SMART" id="SM00304">
    <property type="entry name" value="HAMP"/>
    <property type="match status" value="1"/>
</dbReference>
<dbReference type="GO" id="GO:0005524">
    <property type="term" value="F:ATP binding"/>
    <property type="evidence" value="ECO:0007669"/>
    <property type="project" value="UniProtKB-KW"/>
</dbReference>
<dbReference type="Gene3D" id="1.10.287.130">
    <property type="match status" value="1"/>
</dbReference>
<keyword evidence="7 14" id="KW-0812">Transmembrane</keyword>
<gene>
    <name evidence="17" type="ORF">NWF35_08520</name>
</gene>
<keyword evidence="9" id="KW-0418">Kinase</keyword>
<dbReference type="InterPro" id="IPR005467">
    <property type="entry name" value="His_kinase_dom"/>
</dbReference>
<keyword evidence="18" id="KW-1185">Reference proteome</keyword>
<dbReference type="SUPFAM" id="SSF47384">
    <property type="entry name" value="Homodimeric domain of signal transducing histidine kinase"/>
    <property type="match status" value="1"/>
</dbReference>
<evidence type="ECO:0000256" key="8">
    <source>
        <dbReference type="ARBA" id="ARBA00022741"/>
    </source>
</evidence>
<dbReference type="CDD" id="cd00075">
    <property type="entry name" value="HATPase"/>
    <property type="match status" value="1"/>
</dbReference>
<dbReference type="PRINTS" id="PR00344">
    <property type="entry name" value="BCTRLSENSOR"/>
</dbReference>
<protein>
    <recommendedName>
        <fullName evidence="3">histidine kinase</fullName>
        <ecNumber evidence="3">2.7.13.3</ecNumber>
    </recommendedName>
</protein>
<feature type="domain" description="HAMP" evidence="16">
    <location>
        <begin position="180"/>
        <end position="233"/>
    </location>
</feature>
<dbReference type="Gene3D" id="6.10.340.10">
    <property type="match status" value="1"/>
</dbReference>
<dbReference type="PANTHER" id="PTHR45528">
    <property type="entry name" value="SENSOR HISTIDINE KINASE CPXA"/>
    <property type="match status" value="1"/>
</dbReference>
<keyword evidence="10 17" id="KW-0067">ATP-binding</keyword>
<feature type="domain" description="Histidine kinase" evidence="15">
    <location>
        <begin position="241"/>
        <end position="455"/>
    </location>
</feature>
<evidence type="ECO:0000256" key="10">
    <source>
        <dbReference type="ARBA" id="ARBA00022840"/>
    </source>
</evidence>
<evidence type="ECO:0000256" key="12">
    <source>
        <dbReference type="ARBA" id="ARBA00023012"/>
    </source>
</evidence>
<evidence type="ECO:0000256" key="6">
    <source>
        <dbReference type="ARBA" id="ARBA00022679"/>
    </source>
</evidence>
<dbReference type="InterPro" id="IPR036097">
    <property type="entry name" value="HisK_dim/P_sf"/>
</dbReference>
<keyword evidence="4" id="KW-1003">Cell membrane</keyword>
<name>A0ABT8IME7_9BACL</name>
<dbReference type="Gene3D" id="3.30.565.10">
    <property type="entry name" value="Histidine kinase-like ATPase, C-terminal domain"/>
    <property type="match status" value="1"/>
</dbReference>
<evidence type="ECO:0000313" key="17">
    <source>
        <dbReference type="EMBL" id="MDN4593944.1"/>
    </source>
</evidence>
<organism evidence="17 18">
    <name type="scientific">Polycladomyces subterraneus</name>
    <dbReference type="NCBI Taxonomy" id="1016997"/>
    <lineage>
        <taxon>Bacteria</taxon>
        <taxon>Bacillati</taxon>
        <taxon>Bacillota</taxon>
        <taxon>Bacilli</taxon>
        <taxon>Bacillales</taxon>
        <taxon>Thermoactinomycetaceae</taxon>
        <taxon>Polycladomyces</taxon>
    </lineage>
</organism>
<evidence type="ECO:0000256" key="11">
    <source>
        <dbReference type="ARBA" id="ARBA00022989"/>
    </source>
</evidence>
<evidence type="ECO:0000256" key="3">
    <source>
        <dbReference type="ARBA" id="ARBA00012438"/>
    </source>
</evidence>
<dbReference type="SUPFAM" id="SSF158472">
    <property type="entry name" value="HAMP domain-like"/>
    <property type="match status" value="1"/>
</dbReference>
<comment type="catalytic activity">
    <reaction evidence="1">
        <text>ATP + protein L-histidine = ADP + protein N-phospho-L-histidine.</text>
        <dbReference type="EC" id="2.7.13.3"/>
    </reaction>
</comment>
<evidence type="ECO:0000256" key="4">
    <source>
        <dbReference type="ARBA" id="ARBA00022475"/>
    </source>
</evidence>
<dbReference type="SMART" id="SM00387">
    <property type="entry name" value="HATPase_c"/>
    <property type="match status" value="1"/>
</dbReference>
<dbReference type="SMART" id="SM00388">
    <property type="entry name" value="HisKA"/>
    <property type="match status" value="1"/>
</dbReference>
<feature type="transmembrane region" description="Helical" evidence="14">
    <location>
        <begin position="156"/>
        <end position="178"/>
    </location>
</feature>
<dbReference type="EC" id="2.7.13.3" evidence="3"/>
<keyword evidence="11 14" id="KW-1133">Transmembrane helix</keyword>
<dbReference type="Proteomes" id="UP001174196">
    <property type="component" value="Unassembled WGS sequence"/>
</dbReference>
<dbReference type="SUPFAM" id="SSF55874">
    <property type="entry name" value="ATPase domain of HSP90 chaperone/DNA topoisomerase II/histidine kinase"/>
    <property type="match status" value="1"/>
</dbReference>
<keyword evidence="12" id="KW-0902">Two-component regulatory system</keyword>
<comment type="caution">
    <text evidence="17">The sequence shown here is derived from an EMBL/GenBank/DDBJ whole genome shotgun (WGS) entry which is preliminary data.</text>
</comment>
<dbReference type="Pfam" id="PF02518">
    <property type="entry name" value="HATPase_c"/>
    <property type="match status" value="1"/>
</dbReference>
<proteinExistence type="predicted"/>
<dbReference type="Pfam" id="PF00512">
    <property type="entry name" value="HisKA"/>
    <property type="match status" value="1"/>
</dbReference>
<reference evidence="17" key="1">
    <citation type="submission" date="2022-08" db="EMBL/GenBank/DDBJ databases">
        <title>Polycladomyces zharkentsis sp. nov., a novel thermophilic CMC and starch-degrading bacterium isolated from a geothermal spring in Kazakhstan.</title>
        <authorList>
            <person name="Mashzhan A."/>
            <person name="Kistaubaeva A."/>
            <person name="Javier-Lopez R."/>
            <person name="Birkeland N.-K."/>
        </authorList>
    </citation>
    <scope>NUCLEOTIDE SEQUENCE</scope>
    <source>
        <strain evidence="17">KSR 13</strain>
    </source>
</reference>
<evidence type="ECO:0000259" key="15">
    <source>
        <dbReference type="PROSITE" id="PS50109"/>
    </source>
</evidence>
<dbReference type="RefSeq" id="WP_301238632.1">
    <property type="nucleotide sequence ID" value="NZ_JANRHH010000035.1"/>
</dbReference>
<evidence type="ECO:0000313" key="18">
    <source>
        <dbReference type="Proteomes" id="UP001174196"/>
    </source>
</evidence>
<dbReference type="PROSITE" id="PS50885">
    <property type="entry name" value="HAMP"/>
    <property type="match status" value="1"/>
</dbReference>
<keyword evidence="6" id="KW-0808">Transferase</keyword>
<evidence type="ECO:0000256" key="1">
    <source>
        <dbReference type="ARBA" id="ARBA00000085"/>
    </source>
</evidence>
<keyword evidence="8" id="KW-0547">Nucleotide-binding</keyword>
<keyword evidence="13 14" id="KW-0472">Membrane</keyword>
<dbReference type="InterPro" id="IPR003661">
    <property type="entry name" value="HisK_dim/P_dom"/>
</dbReference>
<comment type="subcellular location">
    <subcellularLocation>
        <location evidence="2">Cell membrane</location>
        <topology evidence="2">Multi-pass membrane protein</topology>
    </subcellularLocation>
</comment>
<evidence type="ECO:0000256" key="9">
    <source>
        <dbReference type="ARBA" id="ARBA00022777"/>
    </source>
</evidence>